<name>A0A3S5CH99_9PLAT</name>
<comment type="caution">
    <text evidence="2">The sequence shown here is derived from an EMBL/GenBank/DDBJ whole genome shotgun (WGS) entry which is preliminary data.</text>
</comment>
<organism evidence="2 3">
    <name type="scientific">Protopolystoma xenopodis</name>
    <dbReference type="NCBI Taxonomy" id="117903"/>
    <lineage>
        <taxon>Eukaryota</taxon>
        <taxon>Metazoa</taxon>
        <taxon>Spiralia</taxon>
        <taxon>Lophotrochozoa</taxon>
        <taxon>Platyhelminthes</taxon>
        <taxon>Monogenea</taxon>
        <taxon>Polyopisthocotylea</taxon>
        <taxon>Polystomatidea</taxon>
        <taxon>Polystomatidae</taxon>
        <taxon>Protopolystoma</taxon>
    </lineage>
</organism>
<gene>
    <name evidence="2" type="ORF">PXEA_LOCUS1697</name>
</gene>
<dbReference type="PROSITE" id="PS51642">
    <property type="entry name" value="HEMOPEXIN_2"/>
    <property type="match status" value="1"/>
</dbReference>
<evidence type="ECO:0000313" key="2">
    <source>
        <dbReference type="EMBL" id="VEL08257.1"/>
    </source>
</evidence>
<dbReference type="PROSITE" id="PS00024">
    <property type="entry name" value="HEMOPEXIN"/>
    <property type="match status" value="1"/>
</dbReference>
<dbReference type="Pfam" id="PF00045">
    <property type="entry name" value="Hemopexin"/>
    <property type="match status" value="1"/>
</dbReference>
<dbReference type="Proteomes" id="UP000784294">
    <property type="component" value="Unassembled WGS sequence"/>
</dbReference>
<proteinExistence type="predicted"/>
<sequence length="98" mass="10891">MIYIFAGKLYWLLNEKDGSFGRVAPSPEYPREIADTWQGVPASVDAAFTGLNGELVSSLRPTQRATMRGRPVGRIGKATFTQLPIEWATKIDDLDSLY</sequence>
<dbReference type="SUPFAM" id="SSF50923">
    <property type="entry name" value="Hemopexin-like domain"/>
    <property type="match status" value="1"/>
</dbReference>
<reference evidence="2" key="1">
    <citation type="submission" date="2018-11" db="EMBL/GenBank/DDBJ databases">
        <authorList>
            <consortium name="Pathogen Informatics"/>
        </authorList>
    </citation>
    <scope>NUCLEOTIDE SEQUENCE</scope>
</reference>
<dbReference type="EMBL" id="CAAALY010003520">
    <property type="protein sequence ID" value="VEL08257.1"/>
    <property type="molecule type" value="Genomic_DNA"/>
</dbReference>
<protein>
    <submittedName>
        <fullName evidence="2">Uncharacterized protein</fullName>
    </submittedName>
</protein>
<dbReference type="Gene3D" id="2.110.10.10">
    <property type="entry name" value="Hemopexin-like domain"/>
    <property type="match status" value="1"/>
</dbReference>
<dbReference type="AlphaFoldDB" id="A0A3S5CH99"/>
<dbReference type="InterPro" id="IPR018486">
    <property type="entry name" value="Hemopexin_CS"/>
</dbReference>
<dbReference type="InterPro" id="IPR036375">
    <property type="entry name" value="Hemopexin-like_dom_sf"/>
</dbReference>
<keyword evidence="3" id="KW-1185">Reference proteome</keyword>
<accession>A0A3S5CH99</accession>
<dbReference type="OrthoDB" id="406838at2759"/>
<evidence type="ECO:0000256" key="1">
    <source>
        <dbReference type="PROSITE-ProRule" id="PRU01011"/>
    </source>
</evidence>
<evidence type="ECO:0000313" key="3">
    <source>
        <dbReference type="Proteomes" id="UP000784294"/>
    </source>
</evidence>
<dbReference type="InterPro" id="IPR018487">
    <property type="entry name" value="Hemopexin-like_repeat"/>
</dbReference>
<feature type="repeat" description="Hemopexin" evidence="1">
    <location>
        <begin position="1"/>
        <end position="40"/>
    </location>
</feature>